<proteinExistence type="predicted"/>
<evidence type="ECO:0000256" key="1">
    <source>
        <dbReference type="SAM" id="MobiDB-lite"/>
    </source>
</evidence>
<dbReference type="Pfam" id="PF00646">
    <property type="entry name" value="F-box"/>
    <property type="match status" value="1"/>
</dbReference>
<dbReference type="Gramene" id="TVU21156">
    <property type="protein sequence ID" value="TVU21156"/>
    <property type="gene ID" value="EJB05_30780"/>
</dbReference>
<dbReference type="PROSITE" id="PS50181">
    <property type="entry name" value="FBOX"/>
    <property type="match status" value="1"/>
</dbReference>
<dbReference type="EMBL" id="RWGY01000026">
    <property type="protein sequence ID" value="TVU21156.1"/>
    <property type="molecule type" value="Genomic_DNA"/>
</dbReference>
<protein>
    <recommendedName>
        <fullName evidence="2">F-box domain-containing protein</fullName>
    </recommendedName>
</protein>
<dbReference type="Proteomes" id="UP000324897">
    <property type="component" value="Unassembled WGS sequence"/>
</dbReference>
<keyword evidence="4" id="KW-1185">Reference proteome</keyword>
<dbReference type="SUPFAM" id="SSF81383">
    <property type="entry name" value="F-box domain"/>
    <property type="match status" value="1"/>
</dbReference>
<feature type="region of interest" description="Disordered" evidence="1">
    <location>
        <begin position="1"/>
        <end position="26"/>
    </location>
</feature>
<dbReference type="PANTHER" id="PTHR44586:SF17">
    <property type="entry name" value="DUF295 DOMAIN-CONTAINING PROTEIN"/>
    <property type="match status" value="1"/>
</dbReference>
<reference evidence="3 4" key="1">
    <citation type="journal article" date="2019" name="Sci. Rep.">
        <title>A high-quality genome of Eragrostis curvula grass provides insights into Poaceae evolution and supports new strategies to enhance forage quality.</title>
        <authorList>
            <person name="Carballo J."/>
            <person name="Santos B.A.C.M."/>
            <person name="Zappacosta D."/>
            <person name="Garbus I."/>
            <person name="Selva J.P."/>
            <person name="Gallo C.A."/>
            <person name="Diaz A."/>
            <person name="Albertini E."/>
            <person name="Caccamo M."/>
            <person name="Echenique V."/>
        </authorList>
    </citation>
    <scope>NUCLEOTIDE SEQUENCE [LARGE SCALE GENOMIC DNA]</scope>
    <source>
        <strain evidence="4">cv. Victoria</strain>
        <tissue evidence="3">Leaf</tissue>
    </source>
</reference>
<dbReference type="SUPFAM" id="SSF69322">
    <property type="entry name" value="Tricorn protease domain 2"/>
    <property type="match status" value="1"/>
</dbReference>
<name>A0A5J9UC64_9POAL</name>
<evidence type="ECO:0000313" key="4">
    <source>
        <dbReference type="Proteomes" id="UP000324897"/>
    </source>
</evidence>
<evidence type="ECO:0000259" key="2">
    <source>
        <dbReference type="PROSITE" id="PS50181"/>
    </source>
</evidence>
<dbReference type="InterPro" id="IPR001810">
    <property type="entry name" value="F-box_dom"/>
</dbReference>
<accession>A0A5J9UC64</accession>
<dbReference type="Gene3D" id="1.20.1280.50">
    <property type="match status" value="1"/>
</dbReference>
<dbReference type="PANTHER" id="PTHR44586">
    <property type="entry name" value="F-BOX DOMAIN CONTAINING PROTEIN, EXPRESSED"/>
    <property type="match status" value="1"/>
</dbReference>
<comment type="caution">
    <text evidence="3">The sequence shown here is derived from an EMBL/GenBank/DDBJ whole genome shotgun (WGS) entry which is preliminary data.</text>
</comment>
<dbReference type="OrthoDB" id="725262at2759"/>
<feature type="non-terminal residue" evidence="3">
    <location>
        <position position="1"/>
    </location>
</feature>
<gene>
    <name evidence="3" type="ORF">EJB05_30780</name>
</gene>
<dbReference type="InterPro" id="IPR036047">
    <property type="entry name" value="F-box-like_dom_sf"/>
</dbReference>
<sequence>MAAESPECFRPGQDKPSMPQQLPDSSPGYHWSDLPADMLIRVFLDLDILDLFSVRAVCQSWRLSYQVARRLGPCSSNRSLCLLYSSKDGDANTATLFRLSNKKLYRVALPDPPLGSCFVVGSSGGWLAIADERSELLLVNPITRAQIALPSPLTIKNVRGCYTLDGVLDGYRLHELDLENQDCDTQIEPDDLTPEQVRFHFYLRVVMSADPSSGNCIVMIQHMPRNQLSFARVGDAEWTWISVDQRCCDYNGFFYNDSDGLFYAVRVTGEVHAIDLNGPSAVVKVILKPITYLIDNYKYIVQAPWGDILQVWRYDEFITEDEKKTLKLKVYMVDQVKQRLVEIKNLKEHVLFIGFNTPFFLPAKDYPMLTPNCIYFTEDSMDYIYCHKFGPRQVAVFNMEDGSFTDLSPGSNSWQNWPLPIWITPSYSQSNKGKIHVAVQYNSS</sequence>
<dbReference type="CDD" id="cd09917">
    <property type="entry name" value="F-box_SF"/>
    <property type="match status" value="1"/>
</dbReference>
<dbReference type="InterPro" id="IPR005174">
    <property type="entry name" value="KIB1-4_b-propeller"/>
</dbReference>
<dbReference type="Pfam" id="PF03478">
    <property type="entry name" value="Beta-prop_KIB1-4"/>
    <property type="match status" value="1"/>
</dbReference>
<dbReference type="AlphaFoldDB" id="A0A5J9UC64"/>
<evidence type="ECO:0000313" key="3">
    <source>
        <dbReference type="EMBL" id="TVU21156.1"/>
    </source>
</evidence>
<feature type="domain" description="F-box" evidence="2">
    <location>
        <begin position="28"/>
        <end position="62"/>
    </location>
</feature>
<organism evidence="3 4">
    <name type="scientific">Eragrostis curvula</name>
    <name type="common">weeping love grass</name>
    <dbReference type="NCBI Taxonomy" id="38414"/>
    <lineage>
        <taxon>Eukaryota</taxon>
        <taxon>Viridiplantae</taxon>
        <taxon>Streptophyta</taxon>
        <taxon>Embryophyta</taxon>
        <taxon>Tracheophyta</taxon>
        <taxon>Spermatophyta</taxon>
        <taxon>Magnoliopsida</taxon>
        <taxon>Liliopsida</taxon>
        <taxon>Poales</taxon>
        <taxon>Poaceae</taxon>
        <taxon>PACMAD clade</taxon>
        <taxon>Chloridoideae</taxon>
        <taxon>Eragrostideae</taxon>
        <taxon>Eragrostidinae</taxon>
        <taxon>Eragrostis</taxon>
    </lineage>
</organism>